<evidence type="ECO:0000313" key="7">
    <source>
        <dbReference type="Proteomes" id="UP000462362"/>
    </source>
</evidence>
<dbReference type="InterPro" id="IPR000620">
    <property type="entry name" value="EamA_dom"/>
</dbReference>
<dbReference type="GO" id="GO:0016020">
    <property type="term" value="C:membrane"/>
    <property type="evidence" value="ECO:0007669"/>
    <property type="project" value="UniProtKB-SubCell"/>
</dbReference>
<evidence type="ECO:0000256" key="3">
    <source>
        <dbReference type="ARBA" id="ARBA00022989"/>
    </source>
</evidence>
<sequence length="295" mass="32334">MVVAALFYAFYAVFVKYSGFEGIGSWEILFFRSIFGVVLFYGVMRFSGITLSTTHPWQHLIRSMCGTLSIICGIYSVSHLNIGLAMTLNYTSPLFVGAYILTTSLLHHARVNWGLMAMVLFGFIGVVIMLGPTIGPHEYYAAVVGLAAGFFTANATTFVKKLGMLHEPETRIIFYLVLVGAICGLIGTFLTGGFHPWSVKGALYILGLCICATGGQFCLTRAFSRGNLVLSSSLQYTVILFSTILGEILFLEPATFPVICGMLIIVFSGLMSSYFVRRENKFLKEKAKTSQSKTA</sequence>
<accession>A0A6I3SBD2</accession>
<gene>
    <name evidence="6" type="ORF">GMD42_12415</name>
</gene>
<evidence type="ECO:0000256" key="1">
    <source>
        <dbReference type="ARBA" id="ARBA00004141"/>
    </source>
</evidence>
<feature type="domain" description="EamA" evidence="5">
    <location>
        <begin position="1"/>
        <end position="130"/>
    </location>
</feature>
<protein>
    <submittedName>
        <fullName evidence="6">EamA family transporter</fullName>
    </submittedName>
</protein>
<name>A0A6I3SBD2_9BURK</name>
<dbReference type="PANTHER" id="PTHR22911">
    <property type="entry name" value="ACYL-MALONYL CONDENSING ENZYME-RELATED"/>
    <property type="match status" value="1"/>
</dbReference>
<dbReference type="Pfam" id="PF00892">
    <property type="entry name" value="EamA"/>
    <property type="match status" value="2"/>
</dbReference>
<evidence type="ECO:0000259" key="5">
    <source>
        <dbReference type="Pfam" id="PF00892"/>
    </source>
</evidence>
<dbReference type="InterPro" id="IPR037185">
    <property type="entry name" value="EmrE-like"/>
</dbReference>
<comment type="subcellular location">
    <subcellularLocation>
        <location evidence="1">Membrane</location>
        <topology evidence="1">Multi-pass membrane protein</topology>
    </subcellularLocation>
</comment>
<organism evidence="6 7">
    <name type="scientific">Parasutterella excrementihominis</name>
    <dbReference type="NCBI Taxonomy" id="487175"/>
    <lineage>
        <taxon>Bacteria</taxon>
        <taxon>Pseudomonadati</taxon>
        <taxon>Pseudomonadota</taxon>
        <taxon>Betaproteobacteria</taxon>
        <taxon>Burkholderiales</taxon>
        <taxon>Sutterellaceae</taxon>
        <taxon>Parasutterella</taxon>
    </lineage>
</organism>
<keyword evidence="3" id="KW-1133">Transmembrane helix</keyword>
<evidence type="ECO:0000313" key="6">
    <source>
        <dbReference type="EMBL" id="MTU44388.1"/>
    </source>
</evidence>
<dbReference type="AlphaFoldDB" id="A0A6I3SBD2"/>
<keyword evidence="2" id="KW-0812">Transmembrane</keyword>
<dbReference type="Proteomes" id="UP000462362">
    <property type="component" value="Unassembled WGS sequence"/>
</dbReference>
<comment type="caution">
    <text evidence="6">The sequence shown here is derived from an EMBL/GenBank/DDBJ whole genome shotgun (WGS) entry which is preliminary data.</text>
</comment>
<feature type="domain" description="EamA" evidence="5">
    <location>
        <begin position="142"/>
        <end position="271"/>
    </location>
</feature>
<proteinExistence type="predicted"/>
<evidence type="ECO:0000256" key="4">
    <source>
        <dbReference type="ARBA" id="ARBA00023136"/>
    </source>
</evidence>
<keyword evidence="4" id="KW-0472">Membrane</keyword>
<dbReference type="PANTHER" id="PTHR22911:SF6">
    <property type="entry name" value="SOLUTE CARRIER FAMILY 35 MEMBER G1"/>
    <property type="match status" value="1"/>
</dbReference>
<evidence type="ECO:0000256" key="2">
    <source>
        <dbReference type="ARBA" id="ARBA00022692"/>
    </source>
</evidence>
<dbReference type="SUPFAM" id="SSF103481">
    <property type="entry name" value="Multidrug resistance efflux transporter EmrE"/>
    <property type="match status" value="2"/>
</dbReference>
<dbReference type="EMBL" id="WNCL01000069">
    <property type="protein sequence ID" value="MTU44388.1"/>
    <property type="molecule type" value="Genomic_DNA"/>
</dbReference>
<reference evidence="6 7" key="1">
    <citation type="journal article" date="2019" name="Nat. Med.">
        <title>A library of human gut bacterial isolates paired with longitudinal multiomics data enables mechanistic microbiome research.</title>
        <authorList>
            <person name="Poyet M."/>
            <person name="Groussin M."/>
            <person name="Gibbons S.M."/>
            <person name="Avila-Pacheco J."/>
            <person name="Jiang X."/>
            <person name="Kearney S.M."/>
            <person name="Perrotta A.R."/>
            <person name="Berdy B."/>
            <person name="Zhao S."/>
            <person name="Lieberman T.D."/>
            <person name="Swanson P.K."/>
            <person name="Smith M."/>
            <person name="Roesemann S."/>
            <person name="Alexander J.E."/>
            <person name="Rich S.A."/>
            <person name="Livny J."/>
            <person name="Vlamakis H."/>
            <person name="Clish C."/>
            <person name="Bullock K."/>
            <person name="Deik A."/>
            <person name="Scott J."/>
            <person name="Pierce K.A."/>
            <person name="Xavier R.J."/>
            <person name="Alm E.J."/>
        </authorList>
    </citation>
    <scope>NUCLEOTIDE SEQUENCE [LARGE SCALE GENOMIC DNA]</scope>
    <source>
        <strain evidence="6 7">BIOML-A2</strain>
    </source>
</reference>